<evidence type="ECO:0000256" key="8">
    <source>
        <dbReference type="PROSITE-ProRule" id="PRU00042"/>
    </source>
</evidence>
<dbReference type="FunFam" id="3.30.160.60:FF:000264">
    <property type="entry name" value="Zinc finger protein 236"/>
    <property type="match status" value="1"/>
</dbReference>
<comment type="subcellular location">
    <subcellularLocation>
        <location evidence="1">Nucleus</location>
    </subcellularLocation>
</comment>
<feature type="domain" description="C2H2-type" evidence="10">
    <location>
        <begin position="177"/>
        <end position="204"/>
    </location>
</feature>
<dbReference type="InterPro" id="IPR013087">
    <property type="entry name" value="Znf_C2H2_type"/>
</dbReference>
<feature type="domain" description="C2H2-type" evidence="10">
    <location>
        <begin position="383"/>
        <end position="410"/>
    </location>
</feature>
<evidence type="ECO:0000256" key="3">
    <source>
        <dbReference type="ARBA" id="ARBA00022737"/>
    </source>
</evidence>
<keyword evidence="4 8" id="KW-0863">Zinc-finger</keyword>
<dbReference type="PANTHER" id="PTHR16515">
    <property type="entry name" value="PR DOMAIN ZINC FINGER PROTEIN"/>
    <property type="match status" value="1"/>
</dbReference>
<evidence type="ECO:0000313" key="12">
    <source>
        <dbReference type="RefSeq" id="XP_025404983.1"/>
    </source>
</evidence>
<feature type="domain" description="C2H2-type" evidence="10">
    <location>
        <begin position="205"/>
        <end position="232"/>
    </location>
</feature>
<organism evidence="11 12">
    <name type="scientific">Sipha flava</name>
    <name type="common">yellow sugarcane aphid</name>
    <dbReference type="NCBI Taxonomy" id="143950"/>
    <lineage>
        <taxon>Eukaryota</taxon>
        <taxon>Metazoa</taxon>
        <taxon>Ecdysozoa</taxon>
        <taxon>Arthropoda</taxon>
        <taxon>Hexapoda</taxon>
        <taxon>Insecta</taxon>
        <taxon>Pterygota</taxon>
        <taxon>Neoptera</taxon>
        <taxon>Paraneoptera</taxon>
        <taxon>Hemiptera</taxon>
        <taxon>Sternorrhyncha</taxon>
        <taxon>Aphidomorpha</taxon>
        <taxon>Aphidoidea</taxon>
        <taxon>Aphididae</taxon>
        <taxon>Sipha</taxon>
    </lineage>
</organism>
<feature type="domain" description="C2H2-type" evidence="10">
    <location>
        <begin position="747"/>
        <end position="774"/>
    </location>
</feature>
<evidence type="ECO:0000256" key="1">
    <source>
        <dbReference type="ARBA" id="ARBA00004123"/>
    </source>
</evidence>
<dbReference type="GO" id="GO:0008270">
    <property type="term" value="F:zinc ion binding"/>
    <property type="evidence" value="ECO:0007669"/>
    <property type="project" value="UniProtKB-KW"/>
</dbReference>
<gene>
    <name evidence="12" type="primary">LOC112679409</name>
</gene>
<feature type="domain" description="C2H2-type" evidence="10">
    <location>
        <begin position="775"/>
        <end position="802"/>
    </location>
</feature>
<dbReference type="Pfam" id="PF00096">
    <property type="entry name" value="zf-C2H2"/>
    <property type="match status" value="7"/>
</dbReference>
<dbReference type="AlphaFoldDB" id="A0A8B8F2S5"/>
<dbReference type="InterPro" id="IPR050331">
    <property type="entry name" value="Zinc_finger"/>
</dbReference>
<dbReference type="GO" id="GO:0010468">
    <property type="term" value="P:regulation of gene expression"/>
    <property type="evidence" value="ECO:0007669"/>
    <property type="project" value="TreeGrafter"/>
</dbReference>
<feature type="domain" description="C2H2-type" evidence="10">
    <location>
        <begin position="232"/>
        <end position="259"/>
    </location>
</feature>
<dbReference type="Gene3D" id="3.30.160.60">
    <property type="entry name" value="Classic Zinc Finger"/>
    <property type="match status" value="9"/>
</dbReference>
<proteinExistence type="predicted"/>
<keyword evidence="7" id="KW-0539">Nucleus</keyword>
<evidence type="ECO:0000256" key="6">
    <source>
        <dbReference type="ARBA" id="ARBA00023125"/>
    </source>
</evidence>
<evidence type="ECO:0000259" key="10">
    <source>
        <dbReference type="PROSITE" id="PS50157"/>
    </source>
</evidence>
<feature type="region of interest" description="Disordered" evidence="9">
    <location>
        <begin position="624"/>
        <end position="657"/>
    </location>
</feature>
<dbReference type="PROSITE" id="PS50157">
    <property type="entry name" value="ZINC_FINGER_C2H2_2"/>
    <property type="match status" value="10"/>
</dbReference>
<evidence type="ECO:0000256" key="5">
    <source>
        <dbReference type="ARBA" id="ARBA00022833"/>
    </source>
</evidence>
<dbReference type="GO" id="GO:0005634">
    <property type="term" value="C:nucleus"/>
    <property type="evidence" value="ECO:0007669"/>
    <property type="project" value="UniProtKB-SubCell"/>
</dbReference>
<keyword evidence="5" id="KW-0862">Zinc</keyword>
<evidence type="ECO:0000256" key="2">
    <source>
        <dbReference type="ARBA" id="ARBA00022723"/>
    </source>
</evidence>
<evidence type="ECO:0000256" key="7">
    <source>
        <dbReference type="ARBA" id="ARBA00023242"/>
    </source>
</evidence>
<dbReference type="FunFam" id="3.30.160.60:FF:000301">
    <property type="entry name" value="Zinc finger protein 236"/>
    <property type="match status" value="1"/>
</dbReference>
<feature type="domain" description="C2H2-type" evidence="10">
    <location>
        <begin position="411"/>
        <end position="439"/>
    </location>
</feature>
<dbReference type="Proteomes" id="UP000694846">
    <property type="component" value="Unplaced"/>
</dbReference>
<evidence type="ECO:0000256" key="4">
    <source>
        <dbReference type="ARBA" id="ARBA00022771"/>
    </source>
</evidence>
<reference evidence="12" key="1">
    <citation type="submission" date="2025-08" db="UniProtKB">
        <authorList>
            <consortium name="RefSeq"/>
        </authorList>
    </citation>
    <scope>IDENTIFICATION</scope>
    <source>
        <tissue evidence="12">Whole body</tissue>
    </source>
</reference>
<feature type="domain" description="C2H2-type" evidence="10">
    <location>
        <begin position="716"/>
        <end position="745"/>
    </location>
</feature>
<name>A0A8B8F2S5_9HEMI</name>
<dbReference type="SMART" id="SM00355">
    <property type="entry name" value="ZnF_C2H2"/>
    <property type="match status" value="13"/>
</dbReference>
<feature type="domain" description="C2H2-type" evidence="10">
    <location>
        <begin position="355"/>
        <end position="382"/>
    </location>
</feature>
<dbReference type="RefSeq" id="XP_025404983.1">
    <property type="nucleotide sequence ID" value="XM_025549198.1"/>
</dbReference>
<dbReference type="PANTHER" id="PTHR16515:SF49">
    <property type="entry name" value="GASTRULA ZINC FINGER PROTEIN XLCGF49.1-LIKE-RELATED"/>
    <property type="match status" value="1"/>
</dbReference>
<evidence type="ECO:0000256" key="9">
    <source>
        <dbReference type="SAM" id="MobiDB-lite"/>
    </source>
</evidence>
<dbReference type="GeneID" id="112679409"/>
<keyword evidence="3" id="KW-0677">Repeat</keyword>
<dbReference type="FunFam" id="3.30.160.60:FF:000065">
    <property type="entry name" value="B-cell CLL/lymphoma 6, member B"/>
    <property type="match status" value="1"/>
</dbReference>
<dbReference type="FunFam" id="3.30.160.60:FF:001182">
    <property type="entry name" value="Zinc finger, C2H2 type"/>
    <property type="match status" value="1"/>
</dbReference>
<dbReference type="SUPFAM" id="SSF57667">
    <property type="entry name" value="beta-beta-alpha zinc fingers"/>
    <property type="match status" value="6"/>
</dbReference>
<dbReference type="PROSITE" id="PS00028">
    <property type="entry name" value="ZINC_FINGER_C2H2_1"/>
    <property type="match status" value="11"/>
</dbReference>
<feature type="compositionally biased region" description="Low complexity" evidence="9">
    <location>
        <begin position="636"/>
        <end position="651"/>
    </location>
</feature>
<accession>A0A8B8F2S5</accession>
<protein>
    <submittedName>
        <fullName evidence="12">Zinc finger protein 879-like</fullName>
    </submittedName>
</protein>
<keyword evidence="6" id="KW-0238">DNA-binding</keyword>
<feature type="domain" description="C2H2-type" evidence="10">
    <location>
        <begin position="688"/>
        <end position="715"/>
    </location>
</feature>
<dbReference type="InterPro" id="IPR036236">
    <property type="entry name" value="Znf_C2H2_sf"/>
</dbReference>
<keyword evidence="11" id="KW-1185">Reference proteome</keyword>
<evidence type="ECO:0000313" key="11">
    <source>
        <dbReference type="Proteomes" id="UP000694846"/>
    </source>
</evidence>
<dbReference type="FunFam" id="3.30.160.60:FF:001818">
    <property type="entry name" value="GDNF-inducible zinc finger protein 1 isoform X1"/>
    <property type="match status" value="1"/>
</dbReference>
<dbReference type="OrthoDB" id="6077919at2759"/>
<keyword evidence="2" id="KW-0479">Metal-binding</keyword>
<sequence length="804" mass="93475">MEDQSILENTSSEFMTLYADQALASHPEQIPNECTNMILDPDNCQNINTMVPLNDLLGQTFIIENNEQPFFVNGTQLITFQHIDANEQIDDIRAISTIDPEKSMIQNINFSMDSNNQFQDIYTNFNKTNNVSDNLKEHLEIINNTDIDPTIENYSNSTAIQIFDDIALSPTDTNGHFVCDLCLCEFYKWQNYKKHKLEHLNDKPFKCLKCLKSFNYNNNYILHIASHLTNNLKCPECKKEFKRIASFKSHLKIHLTEESITCNICYKIFDNQNRLDIHKENCMQENVLNSDNLTEVKSVNNFKNCKICKMSISTITEYKMHIKEHRRFDSVLKKQYKFTIKLKKMHKTSNLVKKFKCDHCEWSFNKSNLLNRHMRTHTGEKPFKCSYCSTYFTQQNSLNRHMLKHKGLRPFKCEFCEMNFSQKGHLINHMKRCHAVAKESTRIHECSMCSCVYNSLNALNKHLNTYHGLKTMKLNKNTQKHLPKTIETEQINESIDLIKDSSKLEKWLEEVAYELQNSNNNDQSKHCNDPISSQYEFGLNLIENEQYNHIEKDFSQMANVKTSNHTEIESIACSPQNDENHTVSKTKEQSSTNYDNVIKIKEKELTTNMNETISLDINQITKCSSRKKKSGDKNSRSLNLKNSNDNQQSIKNKNKISNKDEPKVVYVPNITTNLDNININIIQKPQPKVCQFCGKIFKKNADLERHERTHTGDKPYKCDKPDCNKAFATKCSLEYHTVTHLGKMKRAVCPQCSGLFATTSSMKVHMRQHTGEKPFKCPICGDAFRTSGHLHTHIIIHERKKKRK</sequence>